<organism evidence="1 2">
    <name type="scientific">Rhynchosporium agropyri</name>
    <dbReference type="NCBI Taxonomy" id="914238"/>
    <lineage>
        <taxon>Eukaryota</taxon>
        <taxon>Fungi</taxon>
        <taxon>Dikarya</taxon>
        <taxon>Ascomycota</taxon>
        <taxon>Pezizomycotina</taxon>
        <taxon>Leotiomycetes</taxon>
        <taxon>Helotiales</taxon>
        <taxon>Ploettnerulaceae</taxon>
        <taxon>Rhynchosporium</taxon>
    </lineage>
</organism>
<evidence type="ECO:0000313" key="2">
    <source>
        <dbReference type="Proteomes" id="UP000178912"/>
    </source>
</evidence>
<name>A0A1E1LGN4_9HELO</name>
<dbReference type="Proteomes" id="UP000178912">
    <property type="component" value="Unassembled WGS sequence"/>
</dbReference>
<keyword evidence="2" id="KW-1185">Reference proteome</keyword>
<protein>
    <submittedName>
        <fullName evidence="1">Uncharacterized protein</fullName>
    </submittedName>
</protein>
<dbReference type="EMBL" id="FJUX01000117">
    <property type="protein sequence ID" value="CZT09584.1"/>
    <property type="molecule type" value="Genomic_DNA"/>
</dbReference>
<gene>
    <name evidence="1" type="ORF">RAG0_14298</name>
</gene>
<dbReference type="AlphaFoldDB" id="A0A1E1LGN4"/>
<proteinExistence type="predicted"/>
<evidence type="ECO:0000313" key="1">
    <source>
        <dbReference type="EMBL" id="CZT09584.1"/>
    </source>
</evidence>
<accession>A0A1E1LGN4</accession>
<reference evidence="2" key="1">
    <citation type="submission" date="2016-03" db="EMBL/GenBank/DDBJ databases">
        <authorList>
            <person name="Guldener U."/>
        </authorList>
    </citation>
    <scope>NUCLEOTIDE SEQUENCE [LARGE SCALE GENOMIC DNA]</scope>
    <source>
        <strain evidence="2">04CH-RAC-A.6.1</strain>
    </source>
</reference>
<sequence length="101" mass="11069">MAAESNLTISIFLKTTTIGTIAWTPSKKKPLSLKTSSVARIMMEESGQLLEPLLSSEDEPPCEVVGNFKAHVPSIVLRRRRMNSVGSDVERPGSSRVNLLM</sequence>